<dbReference type="Pfam" id="PF05420">
    <property type="entry name" value="BCSC_C"/>
    <property type="match status" value="1"/>
</dbReference>
<dbReference type="GO" id="GO:0006011">
    <property type="term" value="P:UDP-alpha-D-glucose metabolic process"/>
    <property type="evidence" value="ECO:0007669"/>
    <property type="project" value="InterPro"/>
</dbReference>
<feature type="domain" description="Cellulose synthase operon C C-terminal" evidence="9">
    <location>
        <begin position="928"/>
        <end position="1273"/>
    </location>
</feature>
<dbReference type="Pfam" id="PF13432">
    <property type="entry name" value="TPR_16"/>
    <property type="match status" value="1"/>
</dbReference>
<keyword evidence="5" id="KW-0135">Cellulose biosynthesis</keyword>
<dbReference type="PROSITE" id="PS50005">
    <property type="entry name" value="TPR"/>
    <property type="match status" value="1"/>
</dbReference>
<dbReference type="InterPro" id="IPR003921">
    <property type="entry name" value="Cell_synth_C"/>
</dbReference>
<dbReference type="InterPro" id="IPR051012">
    <property type="entry name" value="CellSynth/LPSAsmb/PSIAsmb"/>
</dbReference>
<proteinExistence type="predicted"/>
<evidence type="ECO:0000256" key="3">
    <source>
        <dbReference type="ARBA" id="ARBA00022737"/>
    </source>
</evidence>
<dbReference type="PANTHER" id="PTHR45586">
    <property type="entry name" value="TPR REPEAT-CONTAINING PROTEIN PA4667"/>
    <property type="match status" value="1"/>
</dbReference>
<dbReference type="InterPro" id="IPR011990">
    <property type="entry name" value="TPR-like_helical_dom_sf"/>
</dbReference>
<keyword evidence="3" id="KW-0677">Repeat</keyword>
<dbReference type="Proteomes" id="UP000256780">
    <property type="component" value="Chromosome CBM2587_a"/>
</dbReference>
<dbReference type="OrthoDB" id="174989at2"/>
<evidence type="ECO:0000256" key="8">
    <source>
        <dbReference type="SAM" id="SignalP"/>
    </source>
</evidence>
<dbReference type="Pfam" id="PF14559">
    <property type="entry name" value="TPR_19"/>
    <property type="match status" value="2"/>
</dbReference>
<feature type="region of interest" description="Disordered" evidence="7">
    <location>
        <begin position="275"/>
        <end position="323"/>
    </location>
</feature>
<gene>
    <name evidence="10" type="ORF">CBM2587_A150108</name>
</gene>
<dbReference type="SUPFAM" id="SSF48452">
    <property type="entry name" value="TPR-like"/>
    <property type="match status" value="4"/>
</dbReference>
<dbReference type="InterPro" id="IPR019734">
    <property type="entry name" value="TPR_rpt"/>
</dbReference>
<dbReference type="GO" id="GO:0030244">
    <property type="term" value="P:cellulose biosynthetic process"/>
    <property type="evidence" value="ECO:0007669"/>
    <property type="project" value="UniProtKB-KW"/>
</dbReference>
<dbReference type="PRINTS" id="PR01441">
    <property type="entry name" value="CELLSNTHASEC"/>
</dbReference>
<accession>A0A975WV61</accession>
<evidence type="ECO:0000259" key="9">
    <source>
        <dbReference type="Pfam" id="PF05420"/>
    </source>
</evidence>
<evidence type="ECO:0000256" key="5">
    <source>
        <dbReference type="ARBA" id="ARBA00022916"/>
    </source>
</evidence>
<feature type="signal peptide" evidence="8">
    <location>
        <begin position="1"/>
        <end position="29"/>
    </location>
</feature>
<keyword evidence="4 6" id="KW-0802">TPR repeat</keyword>
<evidence type="ECO:0000256" key="4">
    <source>
        <dbReference type="ARBA" id="ARBA00022803"/>
    </source>
</evidence>
<evidence type="ECO:0000313" key="10">
    <source>
        <dbReference type="EMBL" id="SOY46040.1"/>
    </source>
</evidence>
<evidence type="ECO:0000256" key="1">
    <source>
        <dbReference type="ARBA" id="ARBA00005186"/>
    </source>
</evidence>
<dbReference type="SMART" id="SM00028">
    <property type="entry name" value="TPR"/>
    <property type="match status" value="9"/>
</dbReference>
<dbReference type="PANTHER" id="PTHR45586:SF1">
    <property type="entry name" value="LIPOPOLYSACCHARIDE ASSEMBLY PROTEIN B"/>
    <property type="match status" value="1"/>
</dbReference>
<feature type="chain" id="PRO_5036718548" evidence="8">
    <location>
        <begin position="30"/>
        <end position="1292"/>
    </location>
</feature>
<dbReference type="GO" id="GO:0019867">
    <property type="term" value="C:outer membrane"/>
    <property type="evidence" value="ECO:0007669"/>
    <property type="project" value="InterPro"/>
</dbReference>
<evidence type="ECO:0000313" key="11">
    <source>
        <dbReference type="Proteomes" id="UP000256780"/>
    </source>
</evidence>
<comment type="pathway">
    <text evidence="1">Glycan metabolism; bacterial cellulose biosynthesis.</text>
</comment>
<dbReference type="EMBL" id="OFSQ01000007">
    <property type="protein sequence ID" value="SOY46040.1"/>
    <property type="molecule type" value="Genomic_DNA"/>
</dbReference>
<feature type="compositionally biased region" description="Basic and acidic residues" evidence="7">
    <location>
        <begin position="294"/>
        <end position="311"/>
    </location>
</feature>
<evidence type="ECO:0000256" key="7">
    <source>
        <dbReference type="SAM" id="MobiDB-lite"/>
    </source>
</evidence>
<name>A0A975WV61_9BURK</name>
<dbReference type="Gene3D" id="1.25.40.10">
    <property type="entry name" value="Tetratricopeptide repeat domain"/>
    <property type="match status" value="6"/>
</dbReference>
<protein>
    <submittedName>
        <fullName evidence="10">TPR repeat:Cellulose synthase operon C, C-terminal:Tetratricopeptide TPR_4</fullName>
    </submittedName>
</protein>
<evidence type="ECO:0000256" key="6">
    <source>
        <dbReference type="PROSITE-ProRule" id="PRU00339"/>
    </source>
</evidence>
<organism evidence="10 11">
    <name type="scientific">Cupriavidus taiwanensis</name>
    <dbReference type="NCBI Taxonomy" id="164546"/>
    <lineage>
        <taxon>Bacteria</taxon>
        <taxon>Pseudomonadati</taxon>
        <taxon>Pseudomonadota</taxon>
        <taxon>Betaproteobacteria</taxon>
        <taxon>Burkholderiales</taxon>
        <taxon>Burkholderiaceae</taxon>
        <taxon>Cupriavidus</taxon>
    </lineage>
</organism>
<evidence type="ECO:0000256" key="2">
    <source>
        <dbReference type="ARBA" id="ARBA00022729"/>
    </source>
</evidence>
<comment type="caution">
    <text evidence="10">The sequence shown here is derived from an EMBL/GenBank/DDBJ whole genome shotgun (WGS) entry which is preliminary data.</text>
</comment>
<dbReference type="InterPro" id="IPR008410">
    <property type="entry name" value="BCSC_C"/>
</dbReference>
<feature type="repeat" description="TPR" evidence="6">
    <location>
        <begin position="325"/>
        <end position="358"/>
    </location>
</feature>
<reference evidence="10 11" key="1">
    <citation type="submission" date="2018-01" db="EMBL/GenBank/DDBJ databases">
        <authorList>
            <person name="Clerissi C."/>
        </authorList>
    </citation>
    <scope>NUCLEOTIDE SEQUENCE [LARGE SCALE GENOMIC DNA]</scope>
    <source>
        <strain evidence="10">Cupriavidus sp. LMG 19464</strain>
    </source>
</reference>
<keyword evidence="2 8" id="KW-0732">Signal</keyword>
<sequence>MPGALNPLLLPALFGAAALAPLAAAPALAEQAQQAARPSPEVAQLLSAARMWEAKNRTDMARGILDKALLIDPGQPDALMLMGLIELRSNRPLEAEKILRRLRQAHPGHPATLELEDAWRIATRDKAEMARIRLLARAGKSDEAIARLRRLFPRGAPRGELATDYYRILAGTPAGRSATIAELRTRVRQEPDDLRLQMALASLLTDREATRQEGLGILQRIARRPDGDRKGALEMWRRTLYNVSDDPAYYRWYEAYLQEVPDDDAARQTLAELGKHAGARQREQASPADQAYQARREGEKQLARGNVREAETALESANRKRRNEGETLGNLGLVRLRQGRHDEARALFTRAAALDTGNRGKWRSLQGTATFWGTLARAREANAQGKPAQAEALARQALQQQPDNANARAILADALIAQDQPAEAERLLRANLAGPEPDIGSLRTLVRVLNESGRSDQAGPLIDSTASRLKGSSEALRSLRAELLALQGEQLLAQRKQSPALARLEESIRLAPQDPWTRFTLARAYRDLGLPALGRRVMDEGVAAAGAAQSPQSTEMRYAAALYLNSVDDIDAATALMAGVPDAERSDGMRRLAGNLAAQRLLREARQLSAQGREDEAMAKLRAAAAEVPGDAQMLASVGREWIALGQPDTGLKLVTDWLDAHPDDPAIDVRLRYGELLAAAGRDDALRAWIADVRARPGLDVAQREELDDQSLRLAVRHSDRLIAEGDFAGAQRTLMAVPAAQQRERRWLLALADLREARGDYAGAADAARQVLAANPGDAGARLMVANMLERQGDEKQALELVRAVLADTPEDDIDTRLSIARRFTAMRREDEALAVVDPLRQRYPGRADITVQAGRIAQSRGDFDGAAALYREARVLEQREGAGPDTGDPEGTAAGRALASLEARREGQVASAVLFSHKSGDPGISRLLATEIPLYVRIPHRYTGHAFFHADTVLLDAGTLPADNLSASRDFGRIRALGNTGLAPIGQNDRGVALAAGYEFDGAYNSWRADIGTTPLGFARQNLVGGLRWRGEMGPASTTIDVSRRAVTSSLVSYAGATDPAHVDPSTGAVTPAATWGGVVRNGVHVRYARDVGRFGLFADLGYGVYTGHNVLTNREFTVRTGFDVPVFVRRDQRLTSGLVLNYWRYSENQRYYSFGHGGYYSPQRYLSFGIPLDWTGRRDKLSWRVRGSVGLSSTYEKSMPYYPTDSRLQALSGNATYDGGSGGGFSYTIGAAIEYRFAPHWIAGAVFEIDRSRDYAPNRAQAYVRYFFDKQQGAVPYPPTPVRPYSTY</sequence>